<dbReference type="InterPro" id="IPR013517">
    <property type="entry name" value="FG-GAP"/>
</dbReference>
<protein>
    <recommendedName>
        <fullName evidence="3">ASPIC/UnbV domain-containing protein</fullName>
    </recommendedName>
</protein>
<evidence type="ECO:0000313" key="5">
    <source>
        <dbReference type="Proteomes" id="UP000031518"/>
    </source>
</evidence>
<proteinExistence type="predicted"/>
<feature type="domain" description="ASPIC/UnbV" evidence="3">
    <location>
        <begin position="551"/>
        <end position="618"/>
    </location>
</feature>
<keyword evidence="1 2" id="KW-0732">Signal</keyword>
<evidence type="ECO:0000256" key="2">
    <source>
        <dbReference type="SAM" id="SignalP"/>
    </source>
</evidence>
<dbReference type="InterPro" id="IPR011519">
    <property type="entry name" value="UnbV_ASPIC"/>
</dbReference>
<dbReference type="PANTHER" id="PTHR16026">
    <property type="entry name" value="CARTILAGE ACIDIC PROTEIN 1"/>
    <property type="match status" value="1"/>
</dbReference>
<reference evidence="4 5" key="2">
    <citation type="submission" date="2015-01" db="EMBL/GenBank/DDBJ databases">
        <title>Complete genome sequence of Pyrinomonas methylaliphatogenes type strain K22T.</title>
        <authorList>
            <person name="Lee K.C.Y."/>
            <person name="Power J.F."/>
            <person name="Dunfield P.F."/>
            <person name="Morgan X.C."/>
            <person name="Huttenhower C."/>
            <person name="Stott M.B."/>
        </authorList>
    </citation>
    <scope>NUCLEOTIDE SEQUENCE [LARGE SCALE GENOMIC DNA]</scope>
    <source>
        <strain evidence="4 5">K22</strain>
    </source>
</reference>
<gene>
    <name evidence="4" type="ORF">PYK22_00298</name>
</gene>
<sequence precursor="true">MRGKNSAKLQRKRKDRRSRLRAILSSCCALALILSAIPPIARAQSTSSQAAPQMGGVATGVARTYTSRRTIGIVDPKAPIVFEDVTARTPLARFRNVCGTPAKDYILETTCGSVAIFDYDNDGLPDIYLLNGSTFDALRGKAKPPRAALYHNLGNWRFEDVTDKAGVANERWGTGVAVGDYNNDGYLDIYVSNFGVSRLYRNNGDGTFTDVAEQVGVARKGWSTGATWGDYDGDGRLDLFVPGYVEFDINNLPPSPAEAGKSGGISQNFCQFRGVPVMCGPRGLPGESDTLYHQKPDGTFEDVSLKAGVNDPQKYYGFSSAFVHVNEDDLLDLIVVNDSTPKQLYINKGDGTFEEVGYPSGVALNENGREQAGMGLAIGDYDNDGRVDFYITNFSDDSNTLYHNDGEGNFTDVTVQAGHGEPTIPFLGWGTAFIDYDNDCWQDILIANGHVYPVVDQYQWGTSYAQQMLLFRNLSNGRFERVGAAPGSALAMAWSARGMAIGDLDNDGRLDAVINTIDGPPVILRNVYESKNHWLLLKLVGDPAKRSPRDAIGAVVYVTVGKMRQRRDVVSGGNYASQNDLRLHFGLGPATKVDKIEVHWPGGGVETFENVEADRILTIVQGKGIKEKG</sequence>
<dbReference type="OrthoDB" id="9816120at2"/>
<feature type="chain" id="PRO_5002123021" description="ASPIC/UnbV domain-containing protein" evidence="2">
    <location>
        <begin position="44"/>
        <end position="629"/>
    </location>
</feature>
<dbReference type="Pfam" id="PF13517">
    <property type="entry name" value="FG-GAP_3"/>
    <property type="match status" value="3"/>
</dbReference>
<dbReference type="RefSeq" id="WP_083437500.1">
    <property type="nucleotide sequence ID" value="NZ_CBXV010000001.1"/>
</dbReference>
<dbReference type="InterPro" id="IPR027039">
    <property type="entry name" value="Crtac1"/>
</dbReference>
<dbReference type="Gene3D" id="2.130.10.130">
    <property type="entry name" value="Integrin alpha, N-terminal"/>
    <property type="match status" value="2"/>
</dbReference>
<accession>A0A0B6WVY2</accession>
<organism evidence="4 5">
    <name type="scientific">Pyrinomonas methylaliphatogenes</name>
    <dbReference type="NCBI Taxonomy" id="454194"/>
    <lineage>
        <taxon>Bacteria</taxon>
        <taxon>Pseudomonadati</taxon>
        <taxon>Acidobacteriota</taxon>
        <taxon>Blastocatellia</taxon>
        <taxon>Blastocatellales</taxon>
        <taxon>Pyrinomonadaceae</taxon>
        <taxon>Pyrinomonas</taxon>
    </lineage>
</organism>
<dbReference type="InterPro" id="IPR028994">
    <property type="entry name" value="Integrin_alpha_N"/>
</dbReference>
<dbReference type="AlphaFoldDB" id="A0A0B6WVY2"/>
<evidence type="ECO:0000259" key="3">
    <source>
        <dbReference type="Pfam" id="PF07593"/>
    </source>
</evidence>
<evidence type="ECO:0000313" key="4">
    <source>
        <dbReference type="EMBL" id="CDM64305.1"/>
    </source>
</evidence>
<dbReference type="SUPFAM" id="SSF69318">
    <property type="entry name" value="Integrin alpha N-terminal domain"/>
    <property type="match status" value="1"/>
</dbReference>
<feature type="signal peptide" evidence="2">
    <location>
        <begin position="1"/>
        <end position="43"/>
    </location>
</feature>
<dbReference type="PANTHER" id="PTHR16026:SF0">
    <property type="entry name" value="CARTILAGE ACIDIC PROTEIN 1"/>
    <property type="match status" value="1"/>
</dbReference>
<dbReference type="STRING" id="454194.PYK22_00298"/>
<evidence type="ECO:0000256" key="1">
    <source>
        <dbReference type="ARBA" id="ARBA00022729"/>
    </source>
</evidence>
<dbReference type="Pfam" id="PF07593">
    <property type="entry name" value="UnbV_ASPIC"/>
    <property type="match status" value="1"/>
</dbReference>
<keyword evidence="5" id="KW-1185">Reference proteome</keyword>
<dbReference type="Proteomes" id="UP000031518">
    <property type="component" value="Unassembled WGS sequence"/>
</dbReference>
<dbReference type="EMBL" id="CBXV010000001">
    <property type="protein sequence ID" value="CDM64305.1"/>
    <property type="molecule type" value="Genomic_DNA"/>
</dbReference>
<reference evidence="4 5" key="1">
    <citation type="submission" date="2013-12" db="EMBL/GenBank/DDBJ databases">
        <authorList>
            <person name="Stott M."/>
        </authorList>
    </citation>
    <scope>NUCLEOTIDE SEQUENCE [LARGE SCALE GENOMIC DNA]</scope>
    <source>
        <strain evidence="4 5">K22</strain>
    </source>
</reference>
<name>A0A0B6WVY2_9BACT</name>